<keyword evidence="2" id="KW-1185">Reference proteome</keyword>
<dbReference type="Gene3D" id="1.20.1260.10">
    <property type="match status" value="2"/>
</dbReference>
<gene>
    <name evidence="1" type="ORF">ACFFIX_04025</name>
</gene>
<accession>A0ABV6GB37</accession>
<dbReference type="RefSeq" id="WP_378930779.1">
    <property type="nucleotide sequence ID" value="NZ_JBHLVO010000002.1"/>
</dbReference>
<proteinExistence type="predicted"/>
<dbReference type="InterPro" id="IPR021617">
    <property type="entry name" value="DUF3231"/>
</dbReference>
<dbReference type="Pfam" id="PF11553">
    <property type="entry name" value="DUF3231"/>
    <property type="match status" value="2"/>
</dbReference>
<evidence type="ECO:0000313" key="1">
    <source>
        <dbReference type="EMBL" id="MFC0270621.1"/>
    </source>
</evidence>
<dbReference type="EMBL" id="JBHLVO010000002">
    <property type="protein sequence ID" value="MFC0270621.1"/>
    <property type="molecule type" value="Genomic_DNA"/>
</dbReference>
<reference evidence="1 2" key="1">
    <citation type="submission" date="2024-09" db="EMBL/GenBank/DDBJ databases">
        <authorList>
            <person name="Sun Q."/>
            <person name="Mori K."/>
        </authorList>
    </citation>
    <scope>NUCLEOTIDE SEQUENCE [LARGE SCALE GENOMIC DNA]</scope>
    <source>
        <strain evidence="1 2">CCM 7228</strain>
    </source>
</reference>
<dbReference type="Proteomes" id="UP001589854">
    <property type="component" value="Unassembled WGS sequence"/>
</dbReference>
<sequence length="341" mass="38160">MSGSTTAKLTASEIASLWTSYLNDSMAKCVLGQFLQHIEDEAIRSVVQFSYDLSVNHLERLKVIFHEGDLPQPIGFTEEDVNLGASRLFTEIFCLTYVCHMSKVGMLAYSGFVSMSAREDLREYYIAGLIESAKLYNESTEVALSKGVFVRSPFVEVAKHIEFIEDKGYMSGYSLLKKQRTLNAVETSHLWINIQTNLMGMKLALAFAQTSTSKNIQNYMLKGKDISKKHMKIFSSTLLDSNIQPPMPADISITNSTTQTFSDKLMMFHMTLLSAAGTGNYSTAAVASQRSDLVINYERLSVEVAQFAASGANIMIKEKWLEQPPGMYDKEKMAQLKYDPE</sequence>
<organism evidence="1 2">
    <name type="scientific">Metabacillus herbersteinensis</name>
    <dbReference type="NCBI Taxonomy" id="283816"/>
    <lineage>
        <taxon>Bacteria</taxon>
        <taxon>Bacillati</taxon>
        <taxon>Bacillota</taxon>
        <taxon>Bacilli</taxon>
        <taxon>Bacillales</taxon>
        <taxon>Bacillaceae</taxon>
        <taxon>Metabacillus</taxon>
    </lineage>
</organism>
<comment type="caution">
    <text evidence="1">The sequence shown here is derived from an EMBL/GenBank/DDBJ whole genome shotgun (WGS) entry which is preliminary data.</text>
</comment>
<dbReference type="InterPro" id="IPR012347">
    <property type="entry name" value="Ferritin-like"/>
</dbReference>
<evidence type="ECO:0000313" key="2">
    <source>
        <dbReference type="Proteomes" id="UP001589854"/>
    </source>
</evidence>
<protein>
    <submittedName>
        <fullName evidence="1">DUF3231 family protein</fullName>
    </submittedName>
</protein>
<name>A0ABV6GB37_9BACI</name>